<proteinExistence type="predicted"/>
<dbReference type="EMBL" id="HACA01002985">
    <property type="protein sequence ID" value="CDW20346.1"/>
    <property type="molecule type" value="Transcribed_RNA"/>
</dbReference>
<sequence length="41" mass="4834">MPSLGVIKAIKNVLSIKKIYFYLKKCPQKCIFYEKEGIKNR</sequence>
<protein>
    <submittedName>
        <fullName evidence="1">Uncharacterized protein</fullName>
    </submittedName>
</protein>
<reference evidence="1" key="1">
    <citation type="submission" date="2014-05" db="EMBL/GenBank/DDBJ databases">
        <authorList>
            <person name="Chronopoulou M."/>
        </authorList>
    </citation>
    <scope>NUCLEOTIDE SEQUENCE</scope>
    <source>
        <tissue evidence="1">Whole organism</tissue>
    </source>
</reference>
<organism evidence="1">
    <name type="scientific">Lepeophtheirus salmonis</name>
    <name type="common">Salmon louse</name>
    <name type="synonym">Caligus salmonis</name>
    <dbReference type="NCBI Taxonomy" id="72036"/>
    <lineage>
        <taxon>Eukaryota</taxon>
        <taxon>Metazoa</taxon>
        <taxon>Ecdysozoa</taxon>
        <taxon>Arthropoda</taxon>
        <taxon>Crustacea</taxon>
        <taxon>Multicrustacea</taxon>
        <taxon>Hexanauplia</taxon>
        <taxon>Copepoda</taxon>
        <taxon>Siphonostomatoida</taxon>
        <taxon>Caligidae</taxon>
        <taxon>Lepeophtheirus</taxon>
    </lineage>
</organism>
<name>A0A0K2T4K2_LEPSM</name>
<feature type="non-terminal residue" evidence="1">
    <location>
        <position position="41"/>
    </location>
</feature>
<evidence type="ECO:0000313" key="1">
    <source>
        <dbReference type="EMBL" id="CDW20346.1"/>
    </source>
</evidence>
<dbReference type="AlphaFoldDB" id="A0A0K2T4K2"/>
<accession>A0A0K2T4K2</accession>